<evidence type="ECO:0000256" key="1">
    <source>
        <dbReference type="ARBA" id="ARBA00010884"/>
    </source>
</evidence>
<comment type="similarity">
    <text evidence="1">Belongs to the AB hydrolase superfamily. AB hydrolase 4 family.</text>
</comment>
<dbReference type="Gene3D" id="3.40.50.1820">
    <property type="entry name" value="alpha/beta hydrolase"/>
    <property type="match status" value="1"/>
</dbReference>
<accession>A0A8K0V0B1</accession>
<dbReference type="GO" id="GO:0008126">
    <property type="term" value="F:acetylesterase activity"/>
    <property type="evidence" value="ECO:0007669"/>
    <property type="project" value="TreeGrafter"/>
</dbReference>
<dbReference type="InterPro" id="IPR050960">
    <property type="entry name" value="AB_hydrolase_4_sf"/>
</dbReference>
<evidence type="ECO:0000313" key="3">
    <source>
        <dbReference type="Proteomes" id="UP000813824"/>
    </source>
</evidence>
<dbReference type="GO" id="GO:0051792">
    <property type="term" value="P:medium-chain fatty acid biosynthetic process"/>
    <property type="evidence" value="ECO:0007669"/>
    <property type="project" value="TreeGrafter"/>
</dbReference>
<gene>
    <name evidence="2" type="ORF">BXZ70DRAFT_1029243</name>
</gene>
<dbReference type="InterPro" id="IPR029058">
    <property type="entry name" value="AB_hydrolase_fold"/>
</dbReference>
<dbReference type="Proteomes" id="UP000813824">
    <property type="component" value="Unassembled WGS sequence"/>
</dbReference>
<sequence>MSNASASMLAVSYFLLSLGRWILVLVDNLISPFRRTPRVDFYHCDDSARSKADAFDLGELVASRVPSLRKGFQEAWWLPIGDTQTIYSAIGDFSAVDPVVYDRKFVQTVDGGILALDITPPLHSHPIRNGELVIAVAHGLTGGSHEHYVRAALTRLCAPVEAGGLGARAVVLNFRGCNGTPVITPRLYHAGSSDDYRTCVAYVSHTFPQSTILGLGFSLGANILSKYLGEEGIHCPLTGAAVLANPWNFRRGSDHIEFGTLANRYVYRFVMGGALQTLYKLHRKSFFDASHEYNVDLEGIRMALEHPKPSLKEFEALTSAPMFGFKDADHYYTSISSSRVLDNVRVPLLGLNARDDPMVADVTLPLSEVKQNPWVVLAVTPGGGHMGWFEQREDGTVGRWYPQPLAEYFNAIIEAGLPPRPKVDLVLDEDGWVRQPGRDDVAFLERGPETLDLVVSGMGESKLLSGF</sequence>
<dbReference type="SUPFAM" id="SSF53474">
    <property type="entry name" value="alpha/beta-Hydrolases"/>
    <property type="match status" value="1"/>
</dbReference>
<dbReference type="PANTHER" id="PTHR10794:SF63">
    <property type="entry name" value="ALPHA_BETA HYDROLASE 1, ISOFORM A"/>
    <property type="match status" value="1"/>
</dbReference>
<protein>
    <submittedName>
        <fullName evidence="2">AB-hydrolase YheT</fullName>
    </submittedName>
</protein>
<dbReference type="EMBL" id="JAEVFJ010000002">
    <property type="protein sequence ID" value="KAH8107096.1"/>
    <property type="molecule type" value="Genomic_DNA"/>
</dbReference>
<dbReference type="GO" id="GO:0047372">
    <property type="term" value="F:monoacylglycerol lipase activity"/>
    <property type="evidence" value="ECO:0007669"/>
    <property type="project" value="TreeGrafter"/>
</dbReference>
<proteinExistence type="inferred from homology"/>
<dbReference type="AlphaFoldDB" id="A0A8K0V0B1"/>
<keyword evidence="3" id="KW-1185">Reference proteome</keyword>
<comment type="caution">
    <text evidence="2">The sequence shown here is derived from an EMBL/GenBank/DDBJ whole genome shotgun (WGS) entry which is preliminary data.</text>
</comment>
<dbReference type="GO" id="GO:0051793">
    <property type="term" value="P:medium-chain fatty acid catabolic process"/>
    <property type="evidence" value="ECO:0007669"/>
    <property type="project" value="TreeGrafter"/>
</dbReference>
<dbReference type="PANTHER" id="PTHR10794">
    <property type="entry name" value="ABHYDROLASE DOMAIN-CONTAINING PROTEIN"/>
    <property type="match status" value="1"/>
</dbReference>
<name>A0A8K0V0B1_9AGAR</name>
<evidence type="ECO:0000313" key="2">
    <source>
        <dbReference type="EMBL" id="KAH8107096.1"/>
    </source>
</evidence>
<dbReference type="OrthoDB" id="5954035at2759"/>
<organism evidence="2 3">
    <name type="scientific">Cristinia sonorae</name>
    <dbReference type="NCBI Taxonomy" id="1940300"/>
    <lineage>
        <taxon>Eukaryota</taxon>
        <taxon>Fungi</taxon>
        <taxon>Dikarya</taxon>
        <taxon>Basidiomycota</taxon>
        <taxon>Agaricomycotina</taxon>
        <taxon>Agaricomycetes</taxon>
        <taxon>Agaricomycetidae</taxon>
        <taxon>Agaricales</taxon>
        <taxon>Pleurotineae</taxon>
        <taxon>Stephanosporaceae</taxon>
        <taxon>Cristinia</taxon>
    </lineage>
</organism>
<reference evidence="2" key="1">
    <citation type="journal article" date="2021" name="New Phytol.">
        <title>Evolutionary innovations through gain and loss of genes in the ectomycorrhizal Boletales.</title>
        <authorList>
            <person name="Wu G."/>
            <person name="Miyauchi S."/>
            <person name="Morin E."/>
            <person name="Kuo A."/>
            <person name="Drula E."/>
            <person name="Varga T."/>
            <person name="Kohler A."/>
            <person name="Feng B."/>
            <person name="Cao Y."/>
            <person name="Lipzen A."/>
            <person name="Daum C."/>
            <person name="Hundley H."/>
            <person name="Pangilinan J."/>
            <person name="Johnson J."/>
            <person name="Barry K."/>
            <person name="LaButti K."/>
            <person name="Ng V."/>
            <person name="Ahrendt S."/>
            <person name="Min B."/>
            <person name="Choi I.G."/>
            <person name="Park H."/>
            <person name="Plett J.M."/>
            <person name="Magnuson J."/>
            <person name="Spatafora J.W."/>
            <person name="Nagy L.G."/>
            <person name="Henrissat B."/>
            <person name="Grigoriev I.V."/>
            <person name="Yang Z.L."/>
            <person name="Xu J."/>
            <person name="Martin F.M."/>
        </authorList>
    </citation>
    <scope>NUCLEOTIDE SEQUENCE</scope>
    <source>
        <strain evidence="2">KKN 215</strain>
    </source>
</reference>